<reference evidence="2 3" key="1">
    <citation type="submission" date="2019-10" db="EMBL/GenBank/DDBJ databases">
        <title>Gracilibacillus salitolerans sp. nov., a moderate halophile isolated from a saline soil in northwest China.</title>
        <authorList>
            <person name="Gan L."/>
        </authorList>
    </citation>
    <scope>NUCLEOTIDE SEQUENCE [LARGE SCALE GENOMIC DNA]</scope>
    <source>
        <strain evidence="2 3">TP2-8</strain>
    </source>
</reference>
<feature type="domain" description="Peptidoglycan binding-like" evidence="1">
    <location>
        <begin position="2"/>
        <end position="46"/>
    </location>
</feature>
<organism evidence="2 3">
    <name type="scientific">Gracilibacillus thailandensis</name>
    <dbReference type="NCBI Taxonomy" id="563735"/>
    <lineage>
        <taxon>Bacteria</taxon>
        <taxon>Bacillati</taxon>
        <taxon>Bacillota</taxon>
        <taxon>Bacilli</taxon>
        <taxon>Bacillales</taxon>
        <taxon>Bacillaceae</taxon>
        <taxon>Gracilibacillus</taxon>
    </lineage>
</organism>
<name>A0A6N7R5U9_9BACI</name>
<dbReference type="AlphaFoldDB" id="A0A6N7R5U9"/>
<dbReference type="Proteomes" id="UP000435187">
    <property type="component" value="Unassembled WGS sequence"/>
</dbReference>
<dbReference type="InterPro" id="IPR036366">
    <property type="entry name" value="PGBDSf"/>
</dbReference>
<dbReference type="RefSeq" id="WP_153837094.1">
    <property type="nucleotide sequence ID" value="NZ_JBHUMW010000071.1"/>
</dbReference>
<evidence type="ECO:0000259" key="1">
    <source>
        <dbReference type="Pfam" id="PF01471"/>
    </source>
</evidence>
<dbReference type="Pfam" id="PF01471">
    <property type="entry name" value="PG_binding_1"/>
    <property type="match status" value="1"/>
</dbReference>
<accession>A0A6N7R5U9</accession>
<dbReference type="Gene3D" id="1.10.101.10">
    <property type="entry name" value="PGBD-like superfamily/PGBD"/>
    <property type="match status" value="1"/>
</dbReference>
<dbReference type="InterPro" id="IPR036365">
    <property type="entry name" value="PGBD-like_sf"/>
</dbReference>
<dbReference type="EMBL" id="WJEE01000083">
    <property type="protein sequence ID" value="MRI68643.1"/>
    <property type="molecule type" value="Genomic_DNA"/>
</dbReference>
<evidence type="ECO:0000313" key="3">
    <source>
        <dbReference type="Proteomes" id="UP000435187"/>
    </source>
</evidence>
<sequence length="48" mass="5129">MLYCKGHKIAVDGVFGSETEKAVKAFQRSVGITVDGVPGPVTFAKLFE</sequence>
<gene>
    <name evidence="2" type="ORF">GH885_20260</name>
</gene>
<evidence type="ECO:0000313" key="2">
    <source>
        <dbReference type="EMBL" id="MRI68643.1"/>
    </source>
</evidence>
<protein>
    <recommendedName>
        <fullName evidence="1">Peptidoglycan binding-like domain-containing protein</fullName>
    </recommendedName>
</protein>
<proteinExistence type="predicted"/>
<comment type="caution">
    <text evidence="2">The sequence shown here is derived from an EMBL/GenBank/DDBJ whole genome shotgun (WGS) entry which is preliminary data.</text>
</comment>
<dbReference type="InterPro" id="IPR002477">
    <property type="entry name" value="Peptidoglycan-bd-like"/>
</dbReference>
<keyword evidence="3" id="KW-1185">Reference proteome</keyword>
<dbReference type="SUPFAM" id="SSF47090">
    <property type="entry name" value="PGBD-like"/>
    <property type="match status" value="1"/>
</dbReference>